<organism evidence="2 3">
    <name type="scientific">Phlebiopsis gigantea (strain 11061_1 CR5-6)</name>
    <name type="common">White-rot fungus</name>
    <name type="synonym">Peniophora gigantea</name>
    <dbReference type="NCBI Taxonomy" id="745531"/>
    <lineage>
        <taxon>Eukaryota</taxon>
        <taxon>Fungi</taxon>
        <taxon>Dikarya</taxon>
        <taxon>Basidiomycota</taxon>
        <taxon>Agaricomycotina</taxon>
        <taxon>Agaricomycetes</taxon>
        <taxon>Polyporales</taxon>
        <taxon>Phanerochaetaceae</taxon>
        <taxon>Phlebiopsis</taxon>
    </lineage>
</organism>
<dbReference type="Pfam" id="PF06884">
    <property type="entry name" value="DUF1264"/>
    <property type="match status" value="1"/>
</dbReference>
<name>A0A0C3SAY3_PHLG1</name>
<dbReference type="InterPro" id="IPR010686">
    <property type="entry name" value="OBAP-like"/>
</dbReference>
<evidence type="ECO:0000313" key="2">
    <source>
        <dbReference type="EMBL" id="KIP09597.1"/>
    </source>
</evidence>
<dbReference type="EMBL" id="KN840464">
    <property type="protein sequence ID" value="KIP09597.1"/>
    <property type="molecule type" value="Genomic_DNA"/>
</dbReference>
<evidence type="ECO:0000313" key="3">
    <source>
        <dbReference type="Proteomes" id="UP000053257"/>
    </source>
</evidence>
<protein>
    <recommendedName>
        <fullName evidence="4">DUF1264-domain-containing protein</fullName>
    </recommendedName>
</protein>
<comment type="similarity">
    <text evidence="1">Belongs to the OBAP family.</text>
</comment>
<sequence>MNTDSDSTQAKYHSTAYHAAGLAMMSFEPINQIHQHICAFHCYATDRKRHVEAHHFCTHRSPDFHQCIIFDSGEKDARLIGIEYIVTEKIFDGLPQEEKKYWHSHKYEIESGILQLQVKGAVPSFATDVAEQPAMLELQQTYGKTIHTWAFDRYPDLPLGPPHLMMSYSSDEQAPPRETIEARDQRWGMDTVSKRRLRAQYLPPYEKHPQADAWEKAGKAIAFEAVEHNINIEA</sequence>
<reference evidence="2 3" key="1">
    <citation type="journal article" date="2014" name="PLoS Genet.">
        <title>Analysis of the Phlebiopsis gigantea genome, transcriptome and secretome provides insight into its pioneer colonization strategies of wood.</title>
        <authorList>
            <person name="Hori C."/>
            <person name="Ishida T."/>
            <person name="Igarashi K."/>
            <person name="Samejima M."/>
            <person name="Suzuki H."/>
            <person name="Master E."/>
            <person name="Ferreira P."/>
            <person name="Ruiz-Duenas F.J."/>
            <person name="Held B."/>
            <person name="Canessa P."/>
            <person name="Larrondo L.F."/>
            <person name="Schmoll M."/>
            <person name="Druzhinina I.S."/>
            <person name="Kubicek C.P."/>
            <person name="Gaskell J.A."/>
            <person name="Kersten P."/>
            <person name="St John F."/>
            <person name="Glasner J."/>
            <person name="Sabat G."/>
            <person name="Splinter BonDurant S."/>
            <person name="Syed K."/>
            <person name="Yadav J."/>
            <person name="Mgbeahuruike A.C."/>
            <person name="Kovalchuk A."/>
            <person name="Asiegbu F.O."/>
            <person name="Lackner G."/>
            <person name="Hoffmeister D."/>
            <person name="Rencoret J."/>
            <person name="Gutierrez A."/>
            <person name="Sun H."/>
            <person name="Lindquist E."/>
            <person name="Barry K."/>
            <person name="Riley R."/>
            <person name="Grigoriev I.V."/>
            <person name="Henrissat B."/>
            <person name="Kues U."/>
            <person name="Berka R.M."/>
            <person name="Martinez A.T."/>
            <person name="Covert S.F."/>
            <person name="Blanchette R.A."/>
            <person name="Cullen D."/>
        </authorList>
    </citation>
    <scope>NUCLEOTIDE SEQUENCE [LARGE SCALE GENOMIC DNA]</scope>
    <source>
        <strain evidence="2 3">11061_1 CR5-6</strain>
    </source>
</reference>
<dbReference type="AlphaFoldDB" id="A0A0C3SAY3"/>
<keyword evidence="3" id="KW-1185">Reference proteome</keyword>
<dbReference type="STRING" id="745531.A0A0C3SAY3"/>
<accession>A0A0C3SAY3</accession>
<proteinExistence type="inferred from homology"/>
<dbReference type="HOGENOM" id="CLU_071931_2_1_1"/>
<dbReference type="PANTHER" id="PTHR31360">
    <property type="match status" value="1"/>
</dbReference>
<dbReference type="OrthoDB" id="1901244at2759"/>
<dbReference type="PANTHER" id="PTHR31360:SF0">
    <property type="entry name" value="OIL BODY-ASSOCIATED PROTEIN 1B"/>
    <property type="match status" value="1"/>
</dbReference>
<evidence type="ECO:0000256" key="1">
    <source>
        <dbReference type="ARBA" id="ARBA00009740"/>
    </source>
</evidence>
<dbReference type="Proteomes" id="UP000053257">
    <property type="component" value="Unassembled WGS sequence"/>
</dbReference>
<evidence type="ECO:0008006" key="4">
    <source>
        <dbReference type="Google" id="ProtNLM"/>
    </source>
</evidence>
<gene>
    <name evidence="2" type="ORF">PHLGIDRAFT_34358</name>
</gene>